<dbReference type="STRING" id="400727.A0A2T7PU35"/>
<evidence type="ECO:0000256" key="1">
    <source>
        <dbReference type="ARBA" id="ARBA00007177"/>
    </source>
</evidence>
<dbReference type="InterPro" id="IPR002669">
    <property type="entry name" value="UreD"/>
</dbReference>
<dbReference type="OrthoDB" id="5550464at2759"/>
<proteinExistence type="inferred from homology"/>
<dbReference type="EMBL" id="PZQS01000002">
    <property type="protein sequence ID" value="PVD36935.1"/>
    <property type="molecule type" value="Genomic_DNA"/>
</dbReference>
<dbReference type="HAMAP" id="MF_01384">
    <property type="entry name" value="UreD"/>
    <property type="match status" value="1"/>
</dbReference>
<keyword evidence="4" id="KW-1185">Reference proteome</keyword>
<dbReference type="AlphaFoldDB" id="A0A2T7PU35"/>
<evidence type="ECO:0000313" key="3">
    <source>
        <dbReference type="EMBL" id="PVD36935.1"/>
    </source>
</evidence>
<comment type="caution">
    <text evidence="3">The sequence shown here is derived from an EMBL/GenBank/DDBJ whole genome shotgun (WGS) entry which is preliminary data.</text>
</comment>
<evidence type="ECO:0000313" key="4">
    <source>
        <dbReference type="Proteomes" id="UP000245119"/>
    </source>
</evidence>
<accession>A0A2T7PU35</accession>
<gene>
    <name evidence="3" type="ORF">C0Q70_03928</name>
</gene>
<sequence length="300" mass="33432">MMFQGVQSNQGKGKIVLEVTCPGLTQHEGDFKRSEVVSLQCSYPLKILAPEHAGLSVCRWIYPVNFGGGLVGGDHIDITVSLGDNCAALVTTQESTKVYHCRDAQETQQNMEYFLHGTTFLAILGDPVVCFADAQFCQTQKVYMSEDSNIVLLDWLTAGRVALEEIWNFKSYQSLVEVYIDKHLVFKDNQRLSDGPYFTLREAMGSFQVLGMCVVLGDRMHNLVDHVKQLYGTPHSIGKPLSKDLICSYSPLTLECNNKVINGCYIRFVATSTTLAYSVVQQVTSCLVEILGGDPFRKKY</sequence>
<dbReference type="Proteomes" id="UP000245119">
    <property type="component" value="Linkage Group LG2"/>
</dbReference>
<dbReference type="GO" id="GO:0016151">
    <property type="term" value="F:nickel cation binding"/>
    <property type="evidence" value="ECO:0007669"/>
    <property type="project" value="InterPro"/>
</dbReference>
<evidence type="ECO:0000256" key="2">
    <source>
        <dbReference type="ARBA" id="ARBA00023186"/>
    </source>
</evidence>
<organism evidence="3 4">
    <name type="scientific">Pomacea canaliculata</name>
    <name type="common">Golden apple snail</name>
    <dbReference type="NCBI Taxonomy" id="400727"/>
    <lineage>
        <taxon>Eukaryota</taxon>
        <taxon>Metazoa</taxon>
        <taxon>Spiralia</taxon>
        <taxon>Lophotrochozoa</taxon>
        <taxon>Mollusca</taxon>
        <taxon>Gastropoda</taxon>
        <taxon>Caenogastropoda</taxon>
        <taxon>Architaenioglossa</taxon>
        <taxon>Ampullarioidea</taxon>
        <taxon>Ampullariidae</taxon>
        <taxon>Pomacea</taxon>
    </lineage>
</organism>
<dbReference type="Pfam" id="PF01774">
    <property type="entry name" value="UreD"/>
    <property type="match status" value="1"/>
</dbReference>
<reference evidence="3 4" key="1">
    <citation type="submission" date="2018-04" db="EMBL/GenBank/DDBJ databases">
        <title>The genome of golden apple snail Pomacea canaliculata provides insight into stress tolerance and invasive adaptation.</title>
        <authorList>
            <person name="Liu C."/>
            <person name="Liu B."/>
            <person name="Ren Y."/>
            <person name="Zhang Y."/>
            <person name="Wang H."/>
            <person name="Li S."/>
            <person name="Jiang F."/>
            <person name="Yin L."/>
            <person name="Zhang G."/>
            <person name="Qian W."/>
            <person name="Fan W."/>
        </authorList>
    </citation>
    <scope>NUCLEOTIDE SEQUENCE [LARGE SCALE GENOMIC DNA]</scope>
    <source>
        <strain evidence="3">SZHN2017</strain>
        <tissue evidence="3">Muscle</tissue>
    </source>
</reference>
<evidence type="ECO:0008006" key="5">
    <source>
        <dbReference type="Google" id="ProtNLM"/>
    </source>
</evidence>
<dbReference type="OMA" id="CFRSASY"/>
<protein>
    <recommendedName>
        <fullName evidence="5">Urease accessory protein UreD</fullName>
    </recommendedName>
</protein>
<dbReference type="PANTHER" id="PTHR33643">
    <property type="entry name" value="UREASE ACCESSORY PROTEIN D"/>
    <property type="match status" value="1"/>
</dbReference>
<comment type="similarity">
    <text evidence="1">Belongs to the UreD family.</text>
</comment>
<dbReference type="PANTHER" id="PTHR33643:SF1">
    <property type="entry name" value="UREASE ACCESSORY PROTEIN D"/>
    <property type="match status" value="1"/>
</dbReference>
<keyword evidence="2" id="KW-0143">Chaperone</keyword>
<name>A0A2T7PU35_POMCA</name>